<dbReference type="GO" id="GO:0006281">
    <property type="term" value="P:DNA repair"/>
    <property type="evidence" value="ECO:0007669"/>
    <property type="project" value="TreeGrafter"/>
</dbReference>
<feature type="domain" description="Helicase ATP-binding" evidence="13">
    <location>
        <begin position="24"/>
        <end position="193"/>
    </location>
</feature>
<dbReference type="GO" id="GO:0009378">
    <property type="term" value="F:four-way junction helicase activity"/>
    <property type="evidence" value="ECO:0007669"/>
    <property type="project" value="TreeGrafter"/>
</dbReference>
<protein>
    <recommendedName>
        <fullName evidence="11">ATP-dependent DNA helicase RecQ</fullName>
        <ecNumber evidence="10">5.6.2.4</ecNumber>
    </recommendedName>
    <alternativeName>
        <fullName evidence="12">DNA 3'-5' helicase RecQ</fullName>
    </alternativeName>
</protein>
<evidence type="ECO:0000256" key="4">
    <source>
        <dbReference type="ARBA" id="ARBA00022801"/>
    </source>
</evidence>
<dbReference type="SMART" id="SM00487">
    <property type="entry name" value="DEXDc"/>
    <property type="match status" value="1"/>
</dbReference>
<keyword evidence="6" id="KW-0067">ATP-binding</keyword>
<dbReference type="NCBIfam" id="TIGR00614">
    <property type="entry name" value="recQ_fam"/>
    <property type="match status" value="1"/>
</dbReference>
<dbReference type="PANTHER" id="PTHR13710:SF105">
    <property type="entry name" value="ATP-DEPENDENT DNA HELICASE Q1"/>
    <property type="match status" value="1"/>
</dbReference>
<dbReference type="GO" id="GO:0003677">
    <property type="term" value="F:DNA binding"/>
    <property type="evidence" value="ECO:0007669"/>
    <property type="project" value="UniProtKB-KW"/>
</dbReference>
<evidence type="ECO:0000256" key="6">
    <source>
        <dbReference type="ARBA" id="ARBA00022840"/>
    </source>
</evidence>
<dbReference type="Pfam" id="PF00270">
    <property type="entry name" value="DEAD"/>
    <property type="match status" value="1"/>
</dbReference>
<keyword evidence="7" id="KW-0238">DNA-binding</keyword>
<dbReference type="InterPro" id="IPR001650">
    <property type="entry name" value="Helicase_C-like"/>
</dbReference>
<dbReference type="InterPro" id="IPR036388">
    <property type="entry name" value="WH-like_DNA-bd_sf"/>
</dbReference>
<evidence type="ECO:0000256" key="12">
    <source>
        <dbReference type="ARBA" id="ARBA00044550"/>
    </source>
</evidence>
<evidence type="ECO:0000256" key="9">
    <source>
        <dbReference type="ARBA" id="ARBA00034617"/>
    </source>
</evidence>
<feature type="domain" description="Helicase C-terminal" evidence="14">
    <location>
        <begin position="217"/>
        <end position="360"/>
    </location>
</feature>
<evidence type="ECO:0000256" key="5">
    <source>
        <dbReference type="ARBA" id="ARBA00022806"/>
    </source>
</evidence>
<dbReference type="GO" id="GO:0030894">
    <property type="term" value="C:replisome"/>
    <property type="evidence" value="ECO:0007669"/>
    <property type="project" value="TreeGrafter"/>
</dbReference>
<dbReference type="EC" id="5.6.2.4" evidence="10"/>
<evidence type="ECO:0000259" key="13">
    <source>
        <dbReference type="PROSITE" id="PS51192"/>
    </source>
</evidence>
<keyword evidence="8" id="KW-0413">Isomerase</keyword>
<dbReference type="GO" id="GO:0043138">
    <property type="term" value="F:3'-5' DNA helicase activity"/>
    <property type="evidence" value="ECO:0007669"/>
    <property type="project" value="UniProtKB-EC"/>
</dbReference>
<keyword evidence="3" id="KW-0547">Nucleotide-binding</keyword>
<comment type="caution">
    <text evidence="15">The sequence shown here is derived from an EMBL/GenBank/DDBJ whole genome shotgun (WGS) entry which is preliminary data.</text>
</comment>
<dbReference type="GO" id="GO:0005524">
    <property type="term" value="F:ATP binding"/>
    <property type="evidence" value="ECO:0007669"/>
    <property type="project" value="UniProtKB-KW"/>
</dbReference>
<dbReference type="GO" id="GO:0043590">
    <property type="term" value="C:bacterial nucleoid"/>
    <property type="evidence" value="ECO:0007669"/>
    <property type="project" value="TreeGrafter"/>
</dbReference>
<proteinExistence type="inferred from homology"/>
<accession>A0A7J5U3I0</accession>
<evidence type="ECO:0000259" key="14">
    <source>
        <dbReference type="PROSITE" id="PS51194"/>
    </source>
</evidence>
<dbReference type="InterPro" id="IPR027417">
    <property type="entry name" value="P-loop_NTPase"/>
</dbReference>
<dbReference type="GO" id="GO:0006310">
    <property type="term" value="P:DNA recombination"/>
    <property type="evidence" value="ECO:0007669"/>
    <property type="project" value="InterPro"/>
</dbReference>
<dbReference type="Pfam" id="PF16124">
    <property type="entry name" value="RecQ_Zn_bind"/>
    <property type="match status" value="1"/>
</dbReference>
<dbReference type="GO" id="GO:0046872">
    <property type="term" value="F:metal ion binding"/>
    <property type="evidence" value="ECO:0007669"/>
    <property type="project" value="UniProtKB-KW"/>
</dbReference>
<dbReference type="GO" id="GO:0016787">
    <property type="term" value="F:hydrolase activity"/>
    <property type="evidence" value="ECO:0007669"/>
    <property type="project" value="UniProtKB-KW"/>
</dbReference>
<keyword evidence="5 15" id="KW-0347">Helicase</keyword>
<dbReference type="CDD" id="cd17920">
    <property type="entry name" value="DEXHc_RecQ"/>
    <property type="match status" value="1"/>
</dbReference>
<dbReference type="FunFam" id="3.40.50.300:FF:001389">
    <property type="entry name" value="ATP-dependent DNA helicase RecQ"/>
    <property type="match status" value="1"/>
</dbReference>
<reference evidence="15 16" key="1">
    <citation type="submission" date="2019-10" db="EMBL/GenBank/DDBJ databases">
        <title>Rudanella paleaurantiibacter sp. nov., isolated from sludge.</title>
        <authorList>
            <person name="Xu S.Q."/>
        </authorList>
    </citation>
    <scope>NUCLEOTIDE SEQUENCE [LARGE SCALE GENOMIC DNA]</scope>
    <source>
        <strain evidence="15 16">HX-22-17</strain>
    </source>
</reference>
<sequence>MTPHDILRQYWGYSAFRPLQEDIVNTVLAGHDTLVLMPTGGGKSLCYQVPTLVMEGVCIVVTPLIALMKDQVEQLKRRNIPAAAIFSGMHWREIDATLDNCIYGNTKFLYVSPERLQTEIVIERARKMNICLIAVDEAHCISAWGYDFRPPYLKIADFRALLPKPVSLIALTASATPEVQADIQARLAMQNPHVFRQTFARPNLSYSALPEAEKESRLLRILGNVPGSAVVYVRSRRQTQQVAEFLYRNGVSADFYHAGLTTQQRDAKQSAWINNQIRVIVATNAFGMGIDKPDVRVVVHLDVPDTPEAYYQEAGRAGRDGKKAYAVLLYTPADLSTVEARTEQQYPSVELIRRTYQALANYTAVPTGAGQFASYDFDMHTFVTTFQLPPQDTHFALKQLEHEGFIGLTESYFRPSRLMMSVNNRELYEFQLRNPRYEPFIKLVLRMYGGELFTDFMTISETALARAFLIDQKEIEAMLQQLHERNVLIYEKQKDKPQLTFLTPRFDTSRLPIDTQLLDERKQRAMTKVRAMVRYVQNDTQCRTRLLQAYFGEEPGEACGICDNCVKKKPRPEPTQAVREQVWQYVHQADGAGVSPRQLADYFAQTNADVLAQAVQQMLAEEVLQYNAGGNLTLRAE</sequence>
<evidence type="ECO:0000256" key="8">
    <source>
        <dbReference type="ARBA" id="ARBA00023235"/>
    </source>
</evidence>
<dbReference type="SUPFAM" id="SSF52540">
    <property type="entry name" value="P-loop containing nucleoside triphosphate hydrolases"/>
    <property type="match status" value="1"/>
</dbReference>
<dbReference type="GO" id="GO:0005737">
    <property type="term" value="C:cytoplasm"/>
    <property type="evidence" value="ECO:0007669"/>
    <property type="project" value="TreeGrafter"/>
</dbReference>
<dbReference type="PROSITE" id="PS51194">
    <property type="entry name" value="HELICASE_CTER"/>
    <property type="match status" value="1"/>
</dbReference>
<organism evidence="15 16">
    <name type="scientific">Rudanella paleaurantiibacter</name>
    <dbReference type="NCBI Taxonomy" id="2614655"/>
    <lineage>
        <taxon>Bacteria</taxon>
        <taxon>Pseudomonadati</taxon>
        <taxon>Bacteroidota</taxon>
        <taxon>Cytophagia</taxon>
        <taxon>Cytophagales</taxon>
        <taxon>Cytophagaceae</taxon>
        <taxon>Rudanella</taxon>
    </lineage>
</organism>
<evidence type="ECO:0000256" key="1">
    <source>
        <dbReference type="ARBA" id="ARBA00005446"/>
    </source>
</evidence>
<evidence type="ECO:0000256" key="3">
    <source>
        <dbReference type="ARBA" id="ARBA00022741"/>
    </source>
</evidence>
<dbReference type="EMBL" id="WELI01000002">
    <property type="protein sequence ID" value="KAB7732251.1"/>
    <property type="molecule type" value="Genomic_DNA"/>
</dbReference>
<dbReference type="RefSeq" id="WP_152123820.1">
    <property type="nucleotide sequence ID" value="NZ_WELI01000002.1"/>
</dbReference>
<evidence type="ECO:0000256" key="7">
    <source>
        <dbReference type="ARBA" id="ARBA00023125"/>
    </source>
</evidence>
<evidence type="ECO:0000256" key="10">
    <source>
        <dbReference type="ARBA" id="ARBA00034808"/>
    </source>
</evidence>
<gene>
    <name evidence="15" type="ORF">F5984_08610</name>
</gene>
<comment type="catalytic activity">
    <reaction evidence="9">
        <text>Couples ATP hydrolysis with the unwinding of duplex DNA by translocating in the 3'-5' direction.</text>
        <dbReference type="EC" id="5.6.2.4"/>
    </reaction>
</comment>
<keyword evidence="4 15" id="KW-0378">Hydrolase</keyword>
<dbReference type="AlphaFoldDB" id="A0A7J5U3I0"/>
<evidence type="ECO:0000313" key="16">
    <source>
        <dbReference type="Proteomes" id="UP000488299"/>
    </source>
</evidence>
<dbReference type="PANTHER" id="PTHR13710">
    <property type="entry name" value="DNA HELICASE RECQ FAMILY MEMBER"/>
    <property type="match status" value="1"/>
</dbReference>
<evidence type="ECO:0000256" key="11">
    <source>
        <dbReference type="ARBA" id="ARBA00044535"/>
    </source>
</evidence>
<evidence type="ECO:0000256" key="2">
    <source>
        <dbReference type="ARBA" id="ARBA00022723"/>
    </source>
</evidence>
<dbReference type="InterPro" id="IPR014001">
    <property type="entry name" value="Helicase_ATP-bd"/>
</dbReference>
<dbReference type="Pfam" id="PF00271">
    <property type="entry name" value="Helicase_C"/>
    <property type="match status" value="1"/>
</dbReference>
<comment type="similarity">
    <text evidence="1">Belongs to the helicase family. RecQ subfamily.</text>
</comment>
<keyword evidence="2" id="KW-0479">Metal-binding</keyword>
<dbReference type="Gene3D" id="3.40.50.300">
    <property type="entry name" value="P-loop containing nucleotide triphosphate hydrolases"/>
    <property type="match status" value="2"/>
</dbReference>
<name>A0A7J5U3I0_9BACT</name>
<dbReference type="Gene3D" id="1.10.10.10">
    <property type="entry name" value="Winged helix-like DNA-binding domain superfamily/Winged helix DNA-binding domain"/>
    <property type="match status" value="1"/>
</dbReference>
<dbReference type="PROSITE" id="PS51192">
    <property type="entry name" value="HELICASE_ATP_BIND_1"/>
    <property type="match status" value="1"/>
</dbReference>
<evidence type="ECO:0000313" key="15">
    <source>
        <dbReference type="EMBL" id="KAB7732251.1"/>
    </source>
</evidence>
<keyword evidence="16" id="KW-1185">Reference proteome</keyword>
<dbReference type="InterPro" id="IPR004589">
    <property type="entry name" value="DNA_helicase_ATP-dep_RecQ"/>
</dbReference>
<dbReference type="InterPro" id="IPR032284">
    <property type="entry name" value="RecQ_Zn-bd"/>
</dbReference>
<dbReference type="SMART" id="SM00490">
    <property type="entry name" value="HELICc"/>
    <property type="match status" value="1"/>
</dbReference>
<dbReference type="InterPro" id="IPR011545">
    <property type="entry name" value="DEAD/DEAH_box_helicase_dom"/>
</dbReference>
<dbReference type="Proteomes" id="UP000488299">
    <property type="component" value="Unassembled WGS sequence"/>
</dbReference>